<dbReference type="InterPro" id="IPR013324">
    <property type="entry name" value="RNA_pol_sigma_r3/r4-like"/>
</dbReference>
<evidence type="ECO:0000256" key="3">
    <source>
        <dbReference type="ARBA" id="ARBA00023082"/>
    </source>
</evidence>
<dbReference type="SUPFAM" id="SSF88946">
    <property type="entry name" value="Sigma2 domain of RNA polymerase sigma factors"/>
    <property type="match status" value="1"/>
</dbReference>
<dbReference type="InterPro" id="IPR000838">
    <property type="entry name" value="RNA_pol_sigma70_ECF_CS"/>
</dbReference>
<dbReference type="InterPro" id="IPR013249">
    <property type="entry name" value="RNA_pol_sigma70_r4_t2"/>
</dbReference>
<dbReference type="NCBIfam" id="TIGR02937">
    <property type="entry name" value="sigma70-ECF"/>
    <property type="match status" value="1"/>
</dbReference>
<dbReference type="GO" id="GO:0003677">
    <property type="term" value="F:DNA binding"/>
    <property type="evidence" value="ECO:0007669"/>
    <property type="project" value="UniProtKB-KW"/>
</dbReference>
<dbReference type="InterPro" id="IPR007627">
    <property type="entry name" value="RNA_pol_sigma70_r2"/>
</dbReference>
<dbReference type="InterPro" id="IPR039425">
    <property type="entry name" value="RNA_pol_sigma-70-like"/>
</dbReference>
<evidence type="ECO:0000256" key="6">
    <source>
        <dbReference type="RuleBase" id="RU000716"/>
    </source>
</evidence>
<dbReference type="InterPro" id="IPR036388">
    <property type="entry name" value="WH-like_DNA-bd_sf"/>
</dbReference>
<gene>
    <name evidence="9" type="ORF">STIAU_8272</name>
</gene>
<dbReference type="Pfam" id="PF04542">
    <property type="entry name" value="Sigma70_r2"/>
    <property type="match status" value="1"/>
</dbReference>
<name>Q090Q6_STIAD</name>
<keyword evidence="2 6" id="KW-0805">Transcription regulation</keyword>
<organism evidence="9 10">
    <name type="scientific">Stigmatella aurantiaca (strain DW4/3-1)</name>
    <dbReference type="NCBI Taxonomy" id="378806"/>
    <lineage>
        <taxon>Bacteria</taxon>
        <taxon>Pseudomonadati</taxon>
        <taxon>Myxococcota</taxon>
        <taxon>Myxococcia</taxon>
        <taxon>Myxococcales</taxon>
        <taxon>Cystobacterineae</taxon>
        <taxon>Archangiaceae</taxon>
        <taxon>Stigmatella</taxon>
    </lineage>
</organism>
<evidence type="ECO:0000256" key="2">
    <source>
        <dbReference type="ARBA" id="ARBA00023015"/>
    </source>
</evidence>
<dbReference type="Pfam" id="PF08281">
    <property type="entry name" value="Sigma70_r4_2"/>
    <property type="match status" value="1"/>
</dbReference>
<dbReference type="SUPFAM" id="SSF88659">
    <property type="entry name" value="Sigma3 and sigma4 domains of RNA polymerase sigma factors"/>
    <property type="match status" value="1"/>
</dbReference>
<dbReference type="EMBL" id="AAMD01000061">
    <property type="protein sequence ID" value="EAU66231.1"/>
    <property type="molecule type" value="Genomic_DNA"/>
</dbReference>
<dbReference type="Gene3D" id="1.10.10.10">
    <property type="entry name" value="Winged helix-like DNA-binding domain superfamily/Winged helix DNA-binding domain"/>
    <property type="match status" value="1"/>
</dbReference>
<dbReference type="Gene3D" id="1.10.1740.10">
    <property type="match status" value="1"/>
</dbReference>
<comment type="caution">
    <text evidence="9">The sequence shown here is derived from an EMBL/GenBank/DDBJ whole genome shotgun (WGS) entry which is preliminary data.</text>
</comment>
<evidence type="ECO:0000256" key="5">
    <source>
        <dbReference type="ARBA" id="ARBA00023163"/>
    </source>
</evidence>
<comment type="similarity">
    <text evidence="1 6">Belongs to the sigma-70 factor family. ECF subfamily.</text>
</comment>
<dbReference type="AlphaFoldDB" id="Q090Q6"/>
<dbReference type="PANTHER" id="PTHR43133:SF8">
    <property type="entry name" value="RNA POLYMERASE SIGMA FACTOR HI_1459-RELATED"/>
    <property type="match status" value="1"/>
</dbReference>
<evidence type="ECO:0000259" key="8">
    <source>
        <dbReference type="Pfam" id="PF08281"/>
    </source>
</evidence>
<feature type="domain" description="RNA polymerase sigma factor 70 region 4 type 2" evidence="8">
    <location>
        <begin position="119"/>
        <end position="171"/>
    </location>
</feature>
<reference evidence="9 10" key="1">
    <citation type="submission" date="2006-04" db="EMBL/GenBank/DDBJ databases">
        <authorList>
            <person name="Nierman W.C."/>
        </authorList>
    </citation>
    <scope>NUCLEOTIDE SEQUENCE [LARGE SCALE GENOMIC DNA]</scope>
    <source>
        <strain evidence="9 10">DW4/3-1</strain>
    </source>
</reference>
<accession>Q090Q6</accession>
<dbReference type="InterPro" id="IPR014284">
    <property type="entry name" value="RNA_pol_sigma-70_dom"/>
</dbReference>
<proteinExistence type="inferred from homology"/>
<evidence type="ECO:0000256" key="4">
    <source>
        <dbReference type="ARBA" id="ARBA00023125"/>
    </source>
</evidence>
<dbReference type="GO" id="GO:0006352">
    <property type="term" value="P:DNA-templated transcription initiation"/>
    <property type="evidence" value="ECO:0007669"/>
    <property type="project" value="InterPro"/>
</dbReference>
<evidence type="ECO:0000313" key="9">
    <source>
        <dbReference type="EMBL" id="EAU66231.1"/>
    </source>
</evidence>
<keyword evidence="3 6" id="KW-0731">Sigma factor</keyword>
<protein>
    <recommendedName>
        <fullName evidence="6">RNA polymerase sigma factor</fullName>
    </recommendedName>
</protein>
<dbReference type="PANTHER" id="PTHR43133">
    <property type="entry name" value="RNA POLYMERASE ECF-TYPE SIGMA FACTO"/>
    <property type="match status" value="1"/>
</dbReference>
<keyword evidence="4 6" id="KW-0238">DNA-binding</keyword>
<evidence type="ECO:0000313" key="10">
    <source>
        <dbReference type="Proteomes" id="UP000032702"/>
    </source>
</evidence>
<dbReference type="InterPro" id="IPR013325">
    <property type="entry name" value="RNA_pol_sigma_r2"/>
</dbReference>
<keyword evidence="5 6" id="KW-0804">Transcription</keyword>
<evidence type="ECO:0000256" key="1">
    <source>
        <dbReference type="ARBA" id="ARBA00010641"/>
    </source>
</evidence>
<dbReference type="Proteomes" id="UP000032702">
    <property type="component" value="Unassembled WGS sequence"/>
</dbReference>
<feature type="domain" description="RNA polymerase sigma-70 region 2" evidence="7">
    <location>
        <begin position="30"/>
        <end position="91"/>
    </location>
</feature>
<dbReference type="PROSITE" id="PS01063">
    <property type="entry name" value="SIGMA70_ECF"/>
    <property type="match status" value="1"/>
</dbReference>
<evidence type="ECO:0000259" key="7">
    <source>
        <dbReference type="Pfam" id="PF04542"/>
    </source>
</evidence>
<sequence length="207" mass="22988">MASISPMESPSDKQWRPLSEEARRMLVLRYPRFRSFLLRRTGSESVAEEVLQGTLVRVLERGAPGLEGARLMAWFYRVLRNALADHFRHQRVSERALAREAQAVAGEALQPALKPSPCQCLHRQLGALKPEYADAVRKVDLEEQSVAEVAQSSGITANHAAVRLYRARKALKKQLEKTCGACAAGGCLDCDCARFAAALVYERREGP</sequence>
<dbReference type="GO" id="GO:0016987">
    <property type="term" value="F:sigma factor activity"/>
    <property type="evidence" value="ECO:0007669"/>
    <property type="project" value="UniProtKB-KW"/>
</dbReference>